<keyword evidence="4" id="KW-1185">Reference proteome</keyword>
<sequence>MTATPPPAPGLPPRGRPVPAPMPRPARPAPVPVPVPQRGGPPPAAHGDPVQLQTQADIAVALTAALSTRMKPPATPRRDLRPSTAAWMLLTGMGVTLLLLAVFSDPGYRWAALAAGAVQIVCGYAWIVRLTHMRDPQRGLLCGSRR</sequence>
<proteinExistence type="predicted"/>
<evidence type="ECO:0000256" key="1">
    <source>
        <dbReference type="SAM" id="MobiDB-lite"/>
    </source>
</evidence>
<dbReference type="KEGG" id="ftj:FTUN_2276"/>
<evidence type="ECO:0000313" key="4">
    <source>
        <dbReference type="Proteomes" id="UP000503447"/>
    </source>
</evidence>
<keyword evidence="2" id="KW-0472">Membrane</keyword>
<organism evidence="3 4">
    <name type="scientific">Frigoriglobus tundricola</name>
    <dbReference type="NCBI Taxonomy" id="2774151"/>
    <lineage>
        <taxon>Bacteria</taxon>
        <taxon>Pseudomonadati</taxon>
        <taxon>Planctomycetota</taxon>
        <taxon>Planctomycetia</taxon>
        <taxon>Gemmatales</taxon>
        <taxon>Gemmataceae</taxon>
        <taxon>Frigoriglobus</taxon>
    </lineage>
</organism>
<keyword evidence="2" id="KW-0812">Transmembrane</keyword>
<feature type="transmembrane region" description="Helical" evidence="2">
    <location>
        <begin position="85"/>
        <end position="104"/>
    </location>
</feature>
<protein>
    <submittedName>
        <fullName evidence="3">Uncharacterized protein</fullName>
    </submittedName>
</protein>
<dbReference type="AlphaFoldDB" id="A0A6M5YN72"/>
<dbReference type="Proteomes" id="UP000503447">
    <property type="component" value="Chromosome"/>
</dbReference>
<dbReference type="EMBL" id="CP053452">
    <property type="protein sequence ID" value="QJW94753.1"/>
    <property type="molecule type" value="Genomic_DNA"/>
</dbReference>
<evidence type="ECO:0000256" key="2">
    <source>
        <dbReference type="SAM" id="Phobius"/>
    </source>
</evidence>
<reference evidence="4" key="1">
    <citation type="submission" date="2020-05" db="EMBL/GenBank/DDBJ databases">
        <title>Frigoriglobus tundricola gen. nov., sp. nov., a psychrotolerant cellulolytic planctomycete of the family Gemmataceae with two divergent copies of 16S rRNA gene.</title>
        <authorList>
            <person name="Kulichevskaya I.S."/>
            <person name="Ivanova A.A."/>
            <person name="Naumoff D.G."/>
            <person name="Beletsky A.V."/>
            <person name="Rijpstra W.I.C."/>
            <person name="Sinninghe Damste J.S."/>
            <person name="Mardanov A.V."/>
            <person name="Ravin N.V."/>
            <person name="Dedysh S.N."/>
        </authorList>
    </citation>
    <scope>NUCLEOTIDE SEQUENCE [LARGE SCALE GENOMIC DNA]</scope>
    <source>
        <strain evidence="4">PL17</strain>
    </source>
</reference>
<gene>
    <name evidence="3" type="ORF">FTUN_2276</name>
</gene>
<accession>A0A6M5YN72</accession>
<feature type="compositionally biased region" description="Pro residues" evidence="1">
    <location>
        <begin position="1"/>
        <end position="44"/>
    </location>
</feature>
<name>A0A6M5YN72_9BACT</name>
<keyword evidence="2" id="KW-1133">Transmembrane helix</keyword>
<feature type="transmembrane region" description="Helical" evidence="2">
    <location>
        <begin position="110"/>
        <end position="128"/>
    </location>
</feature>
<feature type="region of interest" description="Disordered" evidence="1">
    <location>
        <begin position="1"/>
        <end position="49"/>
    </location>
</feature>
<evidence type="ECO:0000313" key="3">
    <source>
        <dbReference type="EMBL" id="QJW94753.1"/>
    </source>
</evidence>